<reference evidence="1" key="1">
    <citation type="submission" date="2022-08" db="EMBL/GenBank/DDBJ databases">
        <authorList>
            <person name="Wang H."/>
        </authorList>
    </citation>
    <scope>NUCLEOTIDE SEQUENCE</scope>
    <source>
        <strain evidence="1">PS10</strain>
    </source>
</reference>
<keyword evidence="2" id="KW-1185">Reference proteome</keyword>
<protein>
    <submittedName>
        <fullName evidence="1">Uncharacterized protein</fullName>
    </submittedName>
</protein>
<organism evidence="1 2">
    <name type="scientific">Campylobacter gastrosuis</name>
    <dbReference type="NCBI Taxonomy" id="2974576"/>
    <lineage>
        <taxon>Bacteria</taxon>
        <taxon>Pseudomonadati</taxon>
        <taxon>Campylobacterota</taxon>
        <taxon>Epsilonproteobacteria</taxon>
        <taxon>Campylobacterales</taxon>
        <taxon>Campylobacteraceae</taxon>
        <taxon>Campylobacter</taxon>
    </lineage>
</organism>
<dbReference type="Proteomes" id="UP001173801">
    <property type="component" value="Unassembled WGS sequence"/>
</dbReference>
<gene>
    <name evidence="1" type="ORF">NYG85_07000</name>
</gene>
<dbReference type="EMBL" id="JANURM010000008">
    <property type="protein sequence ID" value="MDL0089108.1"/>
    <property type="molecule type" value="Genomic_DNA"/>
</dbReference>
<evidence type="ECO:0000313" key="1">
    <source>
        <dbReference type="EMBL" id="MDL0089108.1"/>
    </source>
</evidence>
<dbReference type="RefSeq" id="WP_284937766.1">
    <property type="nucleotide sequence ID" value="NZ_JANURM010000008.1"/>
</dbReference>
<sequence>MRSDQDILKRYKLAFCEIAKNGNANCSSTSRSERAKHIARRCVATKTFKTLQISVF</sequence>
<reference evidence="1" key="2">
    <citation type="journal article" date="2023" name="Microorganisms">
        <title>Isolation and Genomic Characteristics of Cat-Borne Campylobacter felis sp. nov. and Sheep-Borne Campylobacter ovis sp. nov.</title>
        <authorList>
            <person name="Wang H."/>
            <person name="Li Y."/>
            <person name="Gu Y."/>
            <person name="Zhou G."/>
            <person name="Chen X."/>
            <person name="Zhang X."/>
            <person name="Shao Z."/>
            <person name="Zhang J."/>
            <person name="Zhang M."/>
        </authorList>
    </citation>
    <scope>NUCLEOTIDE SEQUENCE</scope>
    <source>
        <strain evidence="1">PS10</strain>
    </source>
</reference>
<proteinExistence type="predicted"/>
<accession>A0ABT7HRR5</accession>
<evidence type="ECO:0000313" key="2">
    <source>
        <dbReference type="Proteomes" id="UP001173801"/>
    </source>
</evidence>
<comment type="caution">
    <text evidence="1">The sequence shown here is derived from an EMBL/GenBank/DDBJ whole genome shotgun (WGS) entry which is preliminary data.</text>
</comment>
<name>A0ABT7HRR5_9BACT</name>